<dbReference type="SUPFAM" id="SSF51556">
    <property type="entry name" value="Metallo-dependent hydrolases"/>
    <property type="match status" value="1"/>
</dbReference>
<dbReference type="PANTHER" id="PTHR43569:SF1">
    <property type="entry name" value="BLL3371 PROTEIN"/>
    <property type="match status" value="1"/>
</dbReference>
<keyword evidence="4" id="KW-1185">Reference proteome</keyword>
<evidence type="ECO:0000313" key="3">
    <source>
        <dbReference type="EMBL" id="CAJ1371011.1"/>
    </source>
</evidence>
<evidence type="ECO:0000256" key="1">
    <source>
        <dbReference type="ARBA" id="ARBA00038310"/>
    </source>
</evidence>
<dbReference type="InterPro" id="IPR052350">
    <property type="entry name" value="Metallo-dep_Lactonases"/>
</dbReference>
<comment type="similarity">
    <text evidence="1">Belongs to the metallo-dependent hydrolases superfamily.</text>
</comment>
<dbReference type="Proteomes" id="UP001178507">
    <property type="component" value="Unassembled WGS sequence"/>
</dbReference>
<protein>
    <recommendedName>
        <fullName evidence="2">Amidohydrolase-related domain-containing protein</fullName>
    </recommendedName>
</protein>
<reference evidence="3" key="1">
    <citation type="submission" date="2023-08" db="EMBL/GenBank/DDBJ databases">
        <authorList>
            <person name="Chen Y."/>
            <person name="Shah S."/>
            <person name="Dougan E. K."/>
            <person name="Thang M."/>
            <person name="Chan C."/>
        </authorList>
    </citation>
    <scope>NUCLEOTIDE SEQUENCE</scope>
</reference>
<comment type="caution">
    <text evidence="3">The sequence shown here is derived from an EMBL/GenBank/DDBJ whole genome shotgun (WGS) entry which is preliminary data.</text>
</comment>
<dbReference type="EMBL" id="CAUJNA010000047">
    <property type="protein sequence ID" value="CAJ1371011.1"/>
    <property type="molecule type" value="Genomic_DNA"/>
</dbReference>
<evidence type="ECO:0000313" key="4">
    <source>
        <dbReference type="Proteomes" id="UP001178507"/>
    </source>
</evidence>
<sequence length="286" mass="32114">MGPDMLRDIQGNGRGHTVVGTLFVESGWQTPGAEPAMAKVKEADMATDLHKQFPKLCQGIVAAVDLGLGAEVEPALAYYQKNPMVKAIRHGVAFSADPAIFTPPQVTEDLAYDTKFREGLALLKQYGFVYETWNYHEQLEDIADLAKTFPEQTIVCDHLGMPLGLGHWKREEVFPNWQVLMEELAKCPNVFVKIGGLGQRFFGFGFDERLSPPSSDELAMAWQPYVEHCIKVFGVDRCIMESNFPIDKISCSYTVCFNALKKCVRSLSKEEKHKLFELNARRAYGL</sequence>
<dbReference type="AlphaFoldDB" id="A0AA36MGZ1"/>
<dbReference type="InterPro" id="IPR006680">
    <property type="entry name" value="Amidohydro-rel"/>
</dbReference>
<dbReference type="GO" id="GO:0016787">
    <property type="term" value="F:hydrolase activity"/>
    <property type="evidence" value="ECO:0007669"/>
    <property type="project" value="InterPro"/>
</dbReference>
<name>A0AA36MGZ1_9DINO</name>
<dbReference type="PANTHER" id="PTHR43569">
    <property type="entry name" value="AMIDOHYDROLASE"/>
    <property type="match status" value="1"/>
</dbReference>
<gene>
    <name evidence="3" type="ORF">EVOR1521_LOCUS1446</name>
</gene>
<dbReference type="Gene3D" id="3.20.20.140">
    <property type="entry name" value="Metal-dependent hydrolases"/>
    <property type="match status" value="1"/>
</dbReference>
<organism evidence="3 4">
    <name type="scientific">Effrenium voratum</name>
    <dbReference type="NCBI Taxonomy" id="2562239"/>
    <lineage>
        <taxon>Eukaryota</taxon>
        <taxon>Sar</taxon>
        <taxon>Alveolata</taxon>
        <taxon>Dinophyceae</taxon>
        <taxon>Suessiales</taxon>
        <taxon>Symbiodiniaceae</taxon>
        <taxon>Effrenium</taxon>
    </lineage>
</organism>
<dbReference type="Pfam" id="PF04909">
    <property type="entry name" value="Amidohydro_2"/>
    <property type="match status" value="1"/>
</dbReference>
<evidence type="ECO:0000259" key="2">
    <source>
        <dbReference type="Pfam" id="PF04909"/>
    </source>
</evidence>
<feature type="domain" description="Amidohydrolase-related" evidence="2">
    <location>
        <begin position="29"/>
        <end position="286"/>
    </location>
</feature>
<dbReference type="InterPro" id="IPR032466">
    <property type="entry name" value="Metal_Hydrolase"/>
</dbReference>
<accession>A0AA36MGZ1</accession>
<proteinExistence type="inferred from homology"/>